<dbReference type="EMBL" id="JAGEUA010000006">
    <property type="protein sequence ID" value="KAL0974357.1"/>
    <property type="molecule type" value="Genomic_DNA"/>
</dbReference>
<protein>
    <submittedName>
        <fullName evidence="1">Uncharacterized protein</fullName>
    </submittedName>
</protein>
<gene>
    <name evidence="1" type="ORF">UPYG_G00219370</name>
</gene>
<reference evidence="1 2" key="1">
    <citation type="submission" date="2024-06" db="EMBL/GenBank/DDBJ databases">
        <authorList>
            <person name="Pan Q."/>
            <person name="Wen M."/>
            <person name="Jouanno E."/>
            <person name="Zahm M."/>
            <person name="Klopp C."/>
            <person name="Cabau C."/>
            <person name="Louis A."/>
            <person name="Berthelot C."/>
            <person name="Parey E."/>
            <person name="Roest Crollius H."/>
            <person name="Montfort J."/>
            <person name="Robinson-Rechavi M."/>
            <person name="Bouchez O."/>
            <person name="Lampietro C."/>
            <person name="Lopez Roques C."/>
            <person name="Donnadieu C."/>
            <person name="Postlethwait J."/>
            <person name="Bobe J."/>
            <person name="Verreycken H."/>
            <person name="Guiguen Y."/>
        </authorList>
    </citation>
    <scope>NUCLEOTIDE SEQUENCE [LARGE SCALE GENOMIC DNA]</scope>
    <source>
        <strain evidence="1">Up_M1</strain>
        <tissue evidence="1">Testis</tissue>
    </source>
</reference>
<organism evidence="1 2">
    <name type="scientific">Umbra pygmaea</name>
    <name type="common">Eastern mudminnow</name>
    <dbReference type="NCBI Taxonomy" id="75934"/>
    <lineage>
        <taxon>Eukaryota</taxon>
        <taxon>Metazoa</taxon>
        <taxon>Chordata</taxon>
        <taxon>Craniata</taxon>
        <taxon>Vertebrata</taxon>
        <taxon>Euteleostomi</taxon>
        <taxon>Actinopterygii</taxon>
        <taxon>Neopterygii</taxon>
        <taxon>Teleostei</taxon>
        <taxon>Protacanthopterygii</taxon>
        <taxon>Esociformes</taxon>
        <taxon>Umbridae</taxon>
        <taxon>Umbra</taxon>
    </lineage>
</organism>
<name>A0ABD0X9B4_UMBPY</name>
<comment type="caution">
    <text evidence="1">The sequence shown here is derived from an EMBL/GenBank/DDBJ whole genome shotgun (WGS) entry which is preliminary data.</text>
</comment>
<dbReference type="AlphaFoldDB" id="A0ABD0X9B4"/>
<keyword evidence="2" id="KW-1185">Reference proteome</keyword>
<evidence type="ECO:0000313" key="1">
    <source>
        <dbReference type="EMBL" id="KAL0974357.1"/>
    </source>
</evidence>
<sequence length="97" mass="10994">MRRCVETMGRHIPMSVCSALKTMLRRRTLASVPKGRAENKGVCVLVCVCNSPREDSEAEEDLLMLKARSESLSSVLLFWEERRDGAWRVPGKQNTKT</sequence>
<proteinExistence type="predicted"/>
<evidence type="ECO:0000313" key="2">
    <source>
        <dbReference type="Proteomes" id="UP001557470"/>
    </source>
</evidence>
<dbReference type="Proteomes" id="UP001557470">
    <property type="component" value="Unassembled WGS sequence"/>
</dbReference>
<accession>A0ABD0X9B4</accession>